<organism evidence="2 3">
    <name type="scientific">Pedobacter yulinensis</name>
    <dbReference type="NCBI Taxonomy" id="2126353"/>
    <lineage>
        <taxon>Bacteria</taxon>
        <taxon>Pseudomonadati</taxon>
        <taxon>Bacteroidota</taxon>
        <taxon>Sphingobacteriia</taxon>
        <taxon>Sphingobacteriales</taxon>
        <taxon>Sphingobacteriaceae</taxon>
        <taxon>Pedobacter</taxon>
    </lineage>
</organism>
<dbReference type="RefSeq" id="WP_107213634.1">
    <property type="nucleotide sequence ID" value="NZ_KZ686268.1"/>
</dbReference>
<keyword evidence="1" id="KW-1133">Transmembrane helix</keyword>
<keyword evidence="3" id="KW-1185">Reference proteome</keyword>
<keyword evidence="1" id="KW-0812">Transmembrane</keyword>
<dbReference type="EMBL" id="PYLS01000001">
    <property type="protein sequence ID" value="PST85161.1"/>
    <property type="molecule type" value="Genomic_DNA"/>
</dbReference>
<comment type="caution">
    <text evidence="2">The sequence shown here is derived from an EMBL/GenBank/DDBJ whole genome shotgun (WGS) entry which is preliminary data.</text>
</comment>
<sequence>MNQLKKLLGLVWMALGPAAIIFLAGQAYEKTSLAAEGSERTNTALQWGIILFIFIPICAGLVIFGYYAVKGAYDRLPADSGEAS</sequence>
<dbReference type="Pfam" id="PF20664">
    <property type="entry name" value="DUF6814"/>
    <property type="match status" value="1"/>
</dbReference>
<evidence type="ECO:0000313" key="3">
    <source>
        <dbReference type="Proteomes" id="UP000240912"/>
    </source>
</evidence>
<dbReference type="OrthoDB" id="679529at2"/>
<proteinExistence type="predicted"/>
<feature type="transmembrane region" description="Helical" evidence="1">
    <location>
        <begin position="47"/>
        <end position="69"/>
    </location>
</feature>
<name>A0A2T3HRY3_9SPHI</name>
<evidence type="ECO:0000313" key="2">
    <source>
        <dbReference type="EMBL" id="PST85161.1"/>
    </source>
</evidence>
<evidence type="ECO:0000256" key="1">
    <source>
        <dbReference type="SAM" id="Phobius"/>
    </source>
</evidence>
<protein>
    <submittedName>
        <fullName evidence="2">Uncharacterized protein</fullName>
    </submittedName>
</protein>
<keyword evidence="1" id="KW-0472">Membrane</keyword>
<reference evidence="2 3" key="1">
    <citation type="submission" date="2018-03" db="EMBL/GenBank/DDBJ databases">
        <authorList>
            <person name="Keele B.F."/>
        </authorList>
    </citation>
    <scope>NUCLEOTIDE SEQUENCE [LARGE SCALE GENOMIC DNA]</scope>
    <source>
        <strain evidence="2 3">YL28-9</strain>
    </source>
</reference>
<accession>A0A2T3HRY3</accession>
<dbReference type="Proteomes" id="UP000240912">
    <property type="component" value="Unassembled WGS sequence"/>
</dbReference>
<dbReference type="AlphaFoldDB" id="A0A2T3HRY3"/>
<gene>
    <name evidence="2" type="ORF">C7T94_03385</name>
</gene>
<dbReference type="InterPro" id="IPR049211">
    <property type="entry name" value="DUF6814"/>
</dbReference>
<feature type="transmembrane region" description="Helical" evidence="1">
    <location>
        <begin position="7"/>
        <end position="27"/>
    </location>
</feature>